<dbReference type="Pfam" id="PF13616">
    <property type="entry name" value="Rotamase_3"/>
    <property type="match status" value="1"/>
</dbReference>
<evidence type="ECO:0000256" key="7">
    <source>
        <dbReference type="ARBA" id="ARBA00023186"/>
    </source>
</evidence>
<evidence type="ECO:0000256" key="5">
    <source>
        <dbReference type="ARBA" id="ARBA00022989"/>
    </source>
</evidence>
<dbReference type="InterPro" id="IPR046357">
    <property type="entry name" value="PPIase_dom_sf"/>
</dbReference>
<organism evidence="14 15">
    <name type="scientific">Algivirga pacifica</name>
    <dbReference type="NCBI Taxonomy" id="1162670"/>
    <lineage>
        <taxon>Bacteria</taxon>
        <taxon>Pseudomonadati</taxon>
        <taxon>Bacteroidota</taxon>
        <taxon>Cytophagia</taxon>
        <taxon>Cytophagales</taxon>
        <taxon>Flammeovirgaceae</taxon>
        <taxon>Algivirga</taxon>
    </lineage>
</organism>
<dbReference type="RefSeq" id="WP_345375193.1">
    <property type="nucleotide sequence ID" value="NZ_BAABJX010000068.1"/>
</dbReference>
<dbReference type="SUPFAM" id="SSF109998">
    <property type="entry name" value="Triger factor/SurA peptide-binding domain-like"/>
    <property type="match status" value="1"/>
</dbReference>
<feature type="domain" description="PpiC" evidence="13">
    <location>
        <begin position="337"/>
        <end position="441"/>
    </location>
</feature>
<keyword evidence="6 12" id="KW-0472">Membrane</keyword>
<evidence type="ECO:0000256" key="8">
    <source>
        <dbReference type="ARBA" id="ARBA00038408"/>
    </source>
</evidence>
<name>A0ABP9DPQ7_9BACT</name>
<keyword evidence="5 12" id="KW-1133">Transmembrane helix</keyword>
<evidence type="ECO:0000313" key="15">
    <source>
        <dbReference type="Proteomes" id="UP001500298"/>
    </source>
</evidence>
<accession>A0ABP9DPQ7</accession>
<dbReference type="PROSITE" id="PS50198">
    <property type="entry name" value="PPIC_PPIASE_2"/>
    <property type="match status" value="1"/>
</dbReference>
<keyword evidence="11" id="KW-0413">Isomerase</keyword>
<evidence type="ECO:0000256" key="11">
    <source>
        <dbReference type="PROSITE-ProRule" id="PRU00278"/>
    </source>
</evidence>
<dbReference type="Proteomes" id="UP001500298">
    <property type="component" value="Unassembled WGS sequence"/>
</dbReference>
<gene>
    <name evidence="14" type="ORF">GCM10023331_40470</name>
</gene>
<evidence type="ECO:0000256" key="6">
    <source>
        <dbReference type="ARBA" id="ARBA00023136"/>
    </source>
</evidence>
<dbReference type="EMBL" id="BAABJX010000068">
    <property type="protein sequence ID" value="GAA4851797.1"/>
    <property type="molecule type" value="Genomic_DNA"/>
</dbReference>
<keyword evidence="7" id="KW-0143">Chaperone</keyword>
<sequence length="699" mass="77213">MAIINKIRQKSGIAIGAIGGGMILFLLGGDLLSSNSSILGKNKQVVGEVAGEEISLQQFNNAVERFKGGRSFSEAQMAQVRTAAWNELVREIAYGKEAEQLGITVTEAEHKDMINGDNIDPTFARNFIDSTGQVNREQINNYLNALQSMDAGSPYVQQQLYMQEVLKINRQRQKYVNLIGNTYFANKLEAKQKYQEQNTTAEVVYVNVPYYSVPDSAVEISDSDLSAYFNSHKEDFKQKESRGIKFVSFPIEASEDDQKELKGEISKLIAPFKNAANDTAFIAANTEGATNFMTVNMTGVPSVLNVDELKEGEVYGPYFAANAYRIYKVEDIAKDTAYTARASHILYKAVKGDAASEAEAKKKAEETLRKVRSNPASFEDIAKTEGDAAPQTKSRGGDLQWFAEGRMVKPFNDAVFNASRTGIIPRLIKTDFGYHIIKVTATKTNKQFVLGVIEKALQPSQRSVDTAFGKAMKFASSSKNEAAFNATAEEEGLFQEQALNITPEATYINSMRSSGVRSIVRWAYEADMNDVSNVFELEDRYVVAALIAEKEEGTASLDEVKDQVRREVLKEKKIDYIAEKLSSLEGSVEDIKDAYGAGATIQKENDLTAAARSLQGAGSAPKTIGTIFGMQEGTISSPIKDENGVTIVKLVKINKPLETADYSIYRKQIEQTQNRTAESKVFNAVSELAEVEDNRHDYF</sequence>
<dbReference type="Gene3D" id="3.10.50.40">
    <property type="match status" value="1"/>
</dbReference>
<keyword evidence="2" id="KW-1003">Cell membrane</keyword>
<keyword evidence="11" id="KW-0697">Rotamase</keyword>
<keyword evidence="3" id="KW-0997">Cell inner membrane</keyword>
<comment type="subcellular location">
    <subcellularLocation>
        <location evidence="1">Cell inner membrane</location>
        <topology evidence="1">Single-pass type II membrane protein</topology>
        <orientation evidence="1">Periplasmic side</orientation>
    </subcellularLocation>
</comment>
<evidence type="ECO:0000313" key="14">
    <source>
        <dbReference type="EMBL" id="GAA4851797.1"/>
    </source>
</evidence>
<evidence type="ECO:0000256" key="9">
    <source>
        <dbReference type="ARBA" id="ARBA00040743"/>
    </source>
</evidence>
<comment type="similarity">
    <text evidence="8">Belongs to the PpiD chaperone family.</text>
</comment>
<evidence type="ECO:0000256" key="4">
    <source>
        <dbReference type="ARBA" id="ARBA00022692"/>
    </source>
</evidence>
<comment type="caution">
    <text evidence="14">The sequence shown here is derived from an EMBL/GenBank/DDBJ whole genome shotgun (WGS) entry which is preliminary data.</text>
</comment>
<evidence type="ECO:0000259" key="13">
    <source>
        <dbReference type="PROSITE" id="PS50198"/>
    </source>
</evidence>
<evidence type="ECO:0000256" key="3">
    <source>
        <dbReference type="ARBA" id="ARBA00022519"/>
    </source>
</evidence>
<proteinExistence type="inferred from homology"/>
<feature type="transmembrane region" description="Helical" evidence="12">
    <location>
        <begin position="12"/>
        <end position="32"/>
    </location>
</feature>
<evidence type="ECO:0000256" key="2">
    <source>
        <dbReference type="ARBA" id="ARBA00022475"/>
    </source>
</evidence>
<dbReference type="Pfam" id="PF13623">
    <property type="entry name" value="SurA_N_2"/>
    <property type="match status" value="1"/>
</dbReference>
<dbReference type="InterPro" id="IPR052029">
    <property type="entry name" value="PpiD_chaperone"/>
</dbReference>
<dbReference type="PANTHER" id="PTHR47529">
    <property type="entry name" value="PEPTIDYL-PROLYL CIS-TRANS ISOMERASE D"/>
    <property type="match status" value="1"/>
</dbReference>
<keyword evidence="15" id="KW-1185">Reference proteome</keyword>
<reference evidence="15" key="1">
    <citation type="journal article" date="2019" name="Int. J. Syst. Evol. Microbiol.">
        <title>The Global Catalogue of Microorganisms (GCM) 10K type strain sequencing project: providing services to taxonomists for standard genome sequencing and annotation.</title>
        <authorList>
            <consortium name="The Broad Institute Genomics Platform"/>
            <consortium name="The Broad Institute Genome Sequencing Center for Infectious Disease"/>
            <person name="Wu L."/>
            <person name="Ma J."/>
        </authorList>
    </citation>
    <scope>NUCLEOTIDE SEQUENCE [LARGE SCALE GENOMIC DNA]</scope>
    <source>
        <strain evidence="15">JCM 18326</strain>
    </source>
</reference>
<dbReference type="SUPFAM" id="SSF54534">
    <property type="entry name" value="FKBP-like"/>
    <property type="match status" value="1"/>
</dbReference>
<protein>
    <recommendedName>
        <fullName evidence="9">Periplasmic chaperone PpiD</fullName>
    </recommendedName>
    <alternativeName>
        <fullName evidence="10">Periplasmic folding chaperone</fullName>
    </alternativeName>
</protein>
<keyword evidence="4 12" id="KW-0812">Transmembrane</keyword>
<dbReference type="InterPro" id="IPR000297">
    <property type="entry name" value="PPIase_PpiC"/>
</dbReference>
<evidence type="ECO:0000256" key="12">
    <source>
        <dbReference type="SAM" id="Phobius"/>
    </source>
</evidence>
<evidence type="ECO:0000256" key="10">
    <source>
        <dbReference type="ARBA" id="ARBA00042775"/>
    </source>
</evidence>
<dbReference type="InterPro" id="IPR027304">
    <property type="entry name" value="Trigger_fact/SurA_dom_sf"/>
</dbReference>
<dbReference type="PANTHER" id="PTHR47529:SF1">
    <property type="entry name" value="PERIPLASMIC CHAPERONE PPID"/>
    <property type="match status" value="1"/>
</dbReference>
<evidence type="ECO:0000256" key="1">
    <source>
        <dbReference type="ARBA" id="ARBA00004382"/>
    </source>
</evidence>